<dbReference type="PANTHER" id="PTHR43847:SF1">
    <property type="entry name" value="BLL3993 PROTEIN"/>
    <property type="match status" value="1"/>
</dbReference>
<feature type="transmembrane region" description="Helical" evidence="5">
    <location>
        <begin position="132"/>
        <end position="162"/>
    </location>
</feature>
<evidence type="ECO:0000256" key="1">
    <source>
        <dbReference type="ARBA" id="ARBA00004141"/>
    </source>
</evidence>
<dbReference type="Proteomes" id="UP000007947">
    <property type="component" value="Chromosome"/>
</dbReference>
<feature type="transmembrane region" description="Helical" evidence="5">
    <location>
        <begin position="76"/>
        <end position="94"/>
    </location>
</feature>
<evidence type="ECO:0000256" key="4">
    <source>
        <dbReference type="ARBA" id="ARBA00023136"/>
    </source>
</evidence>
<dbReference type="eggNOG" id="COG2020">
    <property type="taxonomic scope" value="Bacteria"/>
</dbReference>
<dbReference type="InterPro" id="IPR052527">
    <property type="entry name" value="Metal_cation-efflux_comp"/>
</dbReference>
<protein>
    <submittedName>
        <fullName evidence="6">Putative methyltransferase</fullName>
        <ecNumber evidence="6">2.1.1.-</ecNumber>
    </submittedName>
</protein>
<dbReference type="EC" id="2.1.1.-" evidence="6"/>
<dbReference type="KEGG" id="mph:MLP_00420"/>
<evidence type="ECO:0000313" key="7">
    <source>
        <dbReference type="Proteomes" id="UP000007947"/>
    </source>
</evidence>
<dbReference type="Gene3D" id="1.20.120.1630">
    <property type="match status" value="1"/>
</dbReference>
<dbReference type="GO" id="GO:0004671">
    <property type="term" value="F:protein C-terminal S-isoprenylcysteine carboxyl O-methyltransferase activity"/>
    <property type="evidence" value="ECO:0007669"/>
    <property type="project" value="InterPro"/>
</dbReference>
<keyword evidence="7" id="KW-1185">Reference proteome</keyword>
<sequence length="194" mass="20956">MALHPYPSPAVTVMLWASVAAFAIGEILQAARWHRGGHLADPLGEVLFRLLFVGGVLLLPLGLTVAPAAVLPESPLPIIIGGVVAWLGMLLRWWSFASLGRDFTLVVQTRPGQVVVDRGPYRVLRHPSYSGLLLILAGCALILGNWASLLGSMLVITTALVYRIRREEAALLDALGDAYAEYAAGRARLVPFIW</sequence>
<dbReference type="Pfam" id="PF04140">
    <property type="entry name" value="ICMT"/>
    <property type="match status" value="1"/>
</dbReference>
<keyword evidence="6" id="KW-0808">Transferase</keyword>
<comment type="subcellular location">
    <subcellularLocation>
        <location evidence="1">Membrane</location>
        <topology evidence="1">Multi-pass membrane protein</topology>
    </subcellularLocation>
</comment>
<organism evidence="6 7">
    <name type="scientific">Microlunatus phosphovorus (strain ATCC 700054 / DSM 10555 / JCM 9379 / NBRC 101784 / NCIMB 13414 / VKM Ac-1990 / NM-1)</name>
    <dbReference type="NCBI Taxonomy" id="1032480"/>
    <lineage>
        <taxon>Bacteria</taxon>
        <taxon>Bacillati</taxon>
        <taxon>Actinomycetota</taxon>
        <taxon>Actinomycetes</taxon>
        <taxon>Propionibacteriales</taxon>
        <taxon>Propionibacteriaceae</taxon>
        <taxon>Microlunatus</taxon>
    </lineage>
</organism>
<dbReference type="GO" id="GO:0016020">
    <property type="term" value="C:membrane"/>
    <property type="evidence" value="ECO:0007669"/>
    <property type="project" value="UniProtKB-SubCell"/>
</dbReference>
<keyword evidence="6" id="KW-0489">Methyltransferase</keyword>
<dbReference type="EMBL" id="AP012204">
    <property type="protein sequence ID" value="BAK33056.1"/>
    <property type="molecule type" value="Genomic_DNA"/>
</dbReference>
<dbReference type="PANTHER" id="PTHR43847">
    <property type="entry name" value="BLL3993 PROTEIN"/>
    <property type="match status" value="1"/>
</dbReference>
<dbReference type="InterPro" id="IPR007269">
    <property type="entry name" value="ICMT_MeTrfase"/>
</dbReference>
<gene>
    <name evidence="6" type="ordered locus">MLP_00420</name>
</gene>
<evidence type="ECO:0000256" key="2">
    <source>
        <dbReference type="ARBA" id="ARBA00022692"/>
    </source>
</evidence>
<dbReference type="GO" id="GO:0032259">
    <property type="term" value="P:methylation"/>
    <property type="evidence" value="ECO:0007669"/>
    <property type="project" value="UniProtKB-KW"/>
</dbReference>
<name>F5XGE9_MICPN</name>
<dbReference type="AlphaFoldDB" id="F5XGE9"/>
<feature type="transmembrane region" description="Helical" evidence="5">
    <location>
        <begin position="46"/>
        <end position="70"/>
    </location>
</feature>
<evidence type="ECO:0000256" key="3">
    <source>
        <dbReference type="ARBA" id="ARBA00022989"/>
    </source>
</evidence>
<keyword evidence="4 5" id="KW-0472">Membrane</keyword>
<keyword evidence="2 5" id="KW-0812">Transmembrane</keyword>
<dbReference type="STRING" id="1032480.MLP_00420"/>
<evidence type="ECO:0000256" key="5">
    <source>
        <dbReference type="SAM" id="Phobius"/>
    </source>
</evidence>
<dbReference type="HOGENOM" id="CLU_065200_1_3_11"/>
<reference evidence="6 7" key="1">
    <citation type="submission" date="2011-05" db="EMBL/GenBank/DDBJ databases">
        <title>Whole genome sequence of Microlunatus phosphovorus NM-1.</title>
        <authorList>
            <person name="Hosoyama A."/>
            <person name="Sasaki K."/>
            <person name="Harada T."/>
            <person name="Igarashi R."/>
            <person name="Kawakoshi A."/>
            <person name="Sasagawa M."/>
            <person name="Fukada J."/>
            <person name="Nakamura S."/>
            <person name="Katano Y."/>
            <person name="Hanada S."/>
            <person name="Kamagata Y."/>
            <person name="Nakamura N."/>
            <person name="Yamazaki S."/>
            <person name="Fujita N."/>
        </authorList>
    </citation>
    <scope>NUCLEOTIDE SEQUENCE [LARGE SCALE GENOMIC DNA]</scope>
    <source>
        <strain evidence="7">ATCC 700054 / DSM 10555 / JCM 9379 / NBRC 101784 / NCIMB 13414 / VKM Ac-1990 / NM-1</strain>
    </source>
</reference>
<proteinExistence type="predicted"/>
<feature type="transmembrane region" description="Helical" evidence="5">
    <location>
        <begin position="6"/>
        <end position="25"/>
    </location>
</feature>
<keyword evidence="3 5" id="KW-1133">Transmembrane helix</keyword>
<dbReference type="RefSeq" id="WP_013860945.1">
    <property type="nucleotide sequence ID" value="NC_015635.1"/>
</dbReference>
<accession>F5XGE9</accession>
<evidence type="ECO:0000313" key="6">
    <source>
        <dbReference type="EMBL" id="BAK33056.1"/>
    </source>
</evidence>